<evidence type="ECO:0000313" key="2">
    <source>
        <dbReference type="EMBL" id="KAK9905235.1"/>
    </source>
</evidence>
<feature type="region of interest" description="Disordered" evidence="1">
    <location>
        <begin position="1"/>
        <end position="58"/>
    </location>
</feature>
<organism evidence="2 3">
    <name type="scientific">Rubus argutus</name>
    <name type="common">Southern blackberry</name>
    <dbReference type="NCBI Taxonomy" id="59490"/>
    <lineage>
        <taxon>Eukaryota</taxon>
        <taxon>Viridiplantae</taxon>
        <taxon>Streptophyta</taxon>
        <taxon>Embryophyta</taxon>
        <taxon>Tracheophyta</taxon>
        <taxon>Spermatophyta</taxon>
        <taxon>Magnoliopsida</taxon>
        <taxon>eudicotyledons</taxon>
        <taxon>Gunneridae</taxon>
        <taxon>Pentapetalae</taxon>
        <taxon>rosids</taxon>
        <taxon>fabids</taxon>
        <taxon>Rosales</taxon>
        <taxon>Rosaceae</taxon>
        <taxon>Rosoideae</taxon>
        <taxon>Rosoideae incertae sedis</taxon>
        <taxon>Rubus</taxon>
    </lineage>
</organism>
<accession>A0AAW1VQ42</accession>
<keyword evidence="3" id="KW-1185">Reference proteome</keyword>
<sequence length="128" mass="13486">MLENSIPTPPTAPASTPPTAPMSTPPTAPVPTAPTTESVNTVVFRSKSGKKSGLPGNHGPLEVCAVHITKHLIPEKYAGMDSCNYCREHIVAPSSGGTTKLWKHLNKCRSYKDSNVDHSPEVLTATGG</sequence>
<gene>
    <name evidence="2" type="ORF">M0R45_000429</name>
</gene>
<reference evidence="2 3" key="1">
    <citation type="journal article" date="2023" name="G3 (Bethesda)">
        <title>A chromosome-length genome assembly and annotation of blackberry (Rubus argutus, cv. 'Hillquist').</title>
        <authorList>
            <person name="Bruna T."/>
            <person name="Aryal R."/>
            <person name="Dudchenko O."/>
            <person name="Sargent D.J."/>
            <person name="Mead D."/>
            <person name="Buti M."/>
            <person name="Cavallini A."/>
            <person name="Hytonen T."/>
            <person name="Andres J."/>
            <person name="Pham M."/>
            <person name="Weisz D."/>
            <person name="Mascagni F."/>
            <person name="Usai G."/>
            <person name="Natali L."/>
            <person name="Bassil N."/>
            <person name="Fernandez G.E."/>
            <person name="Lomsadze A."/>
            <person name="Armour M."/>
            <person name="Olukolu B."/>
            <person name="Poorten T."/>
            <person name="Britton C."/>
            <person name="Davik J."/>
            <person name="Ashrafi H."/>
            <person name="Aiden E.L."/>
            <person name="Borodovsky M."/>
            <person name="Worthington M."/>
        </authorList>
    </citation>
    <scope>NUCLEOTIDE SEQUENCE [LARGE SCALE GENOMIC DNA]</scope>
    <source>
        <strain evidence="2">PI 553951</strain>
    </source>
</reference>
<evidence type="ECO:0000256" key="1">
    <source>
        <dbReference type="SAM" id="MobiDB-lite"/>
    </source>
</evidence>
<feature type="compositionally biased region" description="Pro residues" evidence="1">
    <location>
        <begin position="7"/>
        <end position="32"/>
    </location>
</feature>
<evidence type="ECO:0000313" key="3">
    <source>
        <dbReference type="Proteomes" id="UP001457282"/>
    </source>
</evidence>
<dbReference type="Proteomes" id="UP001457282">
    <property type="component" value="Unassembled WGS sequence"/>
</dbReference>
<evidence type="ECO:0008006" key="4">
    <source>
        <dbReference type="Google" id="ProtNLM"/>
    </source>
</evidence>
<dbReference type="EMBL" id="JBEDUW010000169">
    <property type="protein sequence ID" value="KAK9905235.1"/>
    <property type="molecule type" value="Genomic_DNA"/>
</dbReference>
<protein>
    <recommendedName>
        <fullName evidence="4">BED-type domain-containing protein</fullName>
    </recommendedName>
</protein>
<name>A0AAW1VQ42_RUBAR</name>
<proteinExistence type="predicted"/>
<dbReference type="AlphaFoldDB" id="A0AAW1VQ42"/>
<comment type="caution">
    <text evidence="2">The sequence shown here is derived from an EMBL/GenBank/DDBJ whole genome shotgun (WGS) entry which is preliminary data.</text>
</comment>